<dbReference type="AlphaFoldDB" id="H8X379"/>
<feature type="transmembrane region" description="Helical" evidence="9">
    <location>
        <begin position="295"/>
        <end position="317"/>
    </location>
</feature>
<evidence type="ECO:0000256" key="8">
    <source>
        <dbReference type="SAM" id="MobiDB-lite"/>
    </source>
</evidence>
<name>H8X379_CANO9</name>
<dbReference type="FunFam" id="1.50.10.150:FF:000004">
    <property type="entry name" value="Malic acid transporter"/>
    <property type="match status" value="1"/>
</dbReference>
<dbReference type="Gene3D" id="1.50.10.150">
    <property type="entry name" value="Voltage-dependent anion channel"/>
    <property type="match status" value="1"/>
</dbReference>
<accession>H8X379</accession>
<evidence type="ECO:0000313" key="11">
    <source>
        <dbReference type="Proteomes" id="UP000005018"/>
    </source>
</evidence>
<feature type="region of interest" description="Disordered" evidence="8">
    <location>
        <begin position="1"/>
        <end position="62"/>
    </location>
</feature>
<dbReference type="eggNOG" id="ENOG502QT02">
    <property type="taxonomic scope" value="Eukaryota"/>
</dbReference>
<evidence type="ECO:0000256" key="7">
    <source>
        <dbReference type="ARBA" id="ARBA00023136"/>
    </source>
</evidence>
<comment type="similarity">
    <text evidence="2">Belongs to the tellurite-resistance/dicarboxylate transporter (TDT) family.</text>
</comment>
<gene>
    <name evidence="10" type="ORF">CORT_0C05650</name>
</gene>
<evidence type="ECO:0000256" key="6">
    <source>
        <dbReference type="ARBA" id="ARBA00022989"/>
    </source>
</evidence>
<dbReference type="EMBL" id="HE681721">
    <property type="protein sequence ID" value="CCG25939.1"/>
    <property type="molecule type" value="Genomic_DNA"/>
</dbReference>
<feature type="transmembrane region" description="Helical" evidence="9">
    <location>
        <begin position="89"/>
        <end position="107"/>
    </location>
</feature>
<dbReference type="RefSeq" id="XP_003868843.1">
    <property type="nucleotide sequence ID" value="XM_003868795.1"/>
</dbReference>
<dbReference type="Proteomes" id="UP000005018">
    <property type="component" value="Chromosome 3"/>
</dbReference>
<proteinExistence type="inferred from homology"/>
<dbReference type="HOGENOM" id="CLU_030057_6_2_1"/>
<dbReference type="PANTHER" id="PTHR31686:SF1">
    <property type="entry name" value="SULFITE EFFLUX PUMP SSU1"/>
    <property type="match status" value="1"/>
</dbReference>
<evidence type="ECO:0000256" key="5">
    <source>
        <dbReference type="ARBA" id="ARBA00022692"/>
    </source>
</evidence>
<protein>
    <submittedName>
        <fullName evidence="10">Malate permease</fullName>
    </submittedName>
</protein>
<keyword evidence="6 9" id="KW-1133">Transmembrane helix</keyword>
<evidence type="ECO:0000256" key="4">
    <source>
        <dbReference type="ARBA" id="ARBA00022475"/>
    </source>
</evidence>
<organism evidence="10 11">
    <name type="scientific">Candida orthopsilosis (strain 90-125)</name>
    <name type="common">Yeast</name>
    <dbReference type="NCBI Taxonomy" id="1136231"/>
    <lineage>
        <taxon>Eukaryota</taxon>
        <taxon>Fungi</taxon>
        <taxon>Dikarya</taxon>
        <taxon>Ascomycota</taxon>
        <taxon>Saccharomycotina</taxon>
        <taxon>Pichiomycetes</taxon>
        <taxon>Debaryomycetaceae</taxon>
        <taxon>Candida/Lodderomyces clade</taxon>
        <taxon>Candida</taxon>
    </lineage>
</organism>
<feature type="compositionally biased region" description="Low complexity" evidence="8">
    <location>
        <begin position="19"/>
        <end position="37"/>
    </location>
</feature>
<evidence type="ECO:0000256" key="9">
    <source>
        <dbReference type="SAM" id="Phobius"/>
    </source>
</evidence>
<keyword evidence="7 9" id="KW-0472">Membrane</keyword>
<evidence type="ECO:0000313" key="10">
    <source>
        <dbReference type="EMBL" id="CCG25939.1"/>
    </source>
</evidence>
<keyword evidence="4" id="KW-1003">Cell membrane</keyword>
<feature type="transmembrane region" description="Helical" evidence="9">
    <location>
        <begin position="119"/>
        <end position="144"/>
    </location>
</feature>
<dbReference type="KEGG" id="cot:CORT_0C05650"/>
<feature type="transmembrane region" description="Helical" evidence="9">
    <location>
        <begin position="184"/>
        <end position="209"/>
    </location>
</feature>
<feature type="transmembrane region" description="Helical" evidence="9">
    <location>
        <begin position="337"/>
        <end position="356"/>
    </location>
</feature>
<keyword evidence="11" id="KW-1185">Reference proteome</keyword>
<evidence type="ECO:0000256" key="1">
    <source>
        <dbReference type="ARBA" id="ARBA00004651"/>
    </source>
</evidence>
<evidence type="ECO:0000256" key="3">
    <source>
        <dbReference type="ARBA" id="ARBA00022448"/>
    </source>
</evidence>
<sequence length="460" mass="52074">MSPTEQDNYSDVGPELDVSLTHTNTTTSSSKITSDQTAMSGVENDKQLNGEEDFGLTPDVKDEEQPYKSTRLTIRQFLKKELIDDFHPCYFVSFLGCGITGNIFYGFPYKARWLEVCGIIFFCITVFFFIVTSVMCVLSCWFYPRRMALYIHDYSHSLYFAVYSMGFSTIINGVNLLTQGRYPIFLWVLWWIGVVLAVMNTAVIFFFSFLSKFSAHRIADINASIFMPVVCCCVVSSPGHLIAPELETRNQKIITEVTALMLFFISIMLFHGVGAIFMVRLILCKIPSTSQIFTQFLPIGFVGQSSYSIMLFGNNMYDFIPDDALAKAFLVPSALGAYLLLAGGYIYLFIAIASCMSKSSPFAKNHDPDWTTKRFGLIKWNKGWWTMTFPVGTMSLANNEISKGVAGYNFLFFKVMSAIIGASLFIICIINLIGLSYCIWERFYKAFFIKDHIDKVNQKV</sequence>
<feature type="transmembrane region" description="Helical" evidence="9">
    <location>
        <begin position="156"/>
        <end position="178"/>
    </location>
</feature>
<evidence type="ECO:0000256" key="2">
    <source>
        <dbReference type="ARBA" id="ARBA00008566"/>
    </source>
</evidence>
<feature type="transmembrane region" description="Helical" evidence="9">
    <location>
        <begin position="221"/>
        <end position="239"/>
    </location>
</feature>
<dbReference type="GeneID" id="14539635"/>
<keyword evidence="5 9" id="KW-0812">Transmembrane</keyword>
<feature type="transmembrane region" description="Helical" evidence="9">
    <location>
        <begin position="417"/>
        <end position="440"/>
    </location>
</feature>
<dbReference type="InterPro" id="IPR051629">
    <property type="entry name" value="Sulfite_efflux_TDT"/>
</dbReference>
<dbReference type="GO" id="GO:0000319">
    <property type="term" value="F:sulfite transmembrane transporter activity"/>
    <property type="evidence" value="ECO:0007669"/>
    <property type="project" value="TreeGrafter"/>
</dbReference>
<dbReference type="PANTHER" id="PTHR31686">
    <property type="match status" value="1"/>
</dbReference>
<comment type="subcellular location">
    <subcellularLocation>
        <location evidence="1">Cell membrane</location>
        <topology evidence="1">Multi-pass membrane protein</topology>
    </subcellularLocation>
</comment>
<dbReference type="CDD" id="cd09318">
    <property type="entry name" value="TDT_SSU1"/>
    <property type="match status" value="1"/>
</dbReference>
<reference evidence="10 11" key="1">
    <citation type="journal article" date="2012" name="PLoS ONE">
        <title>Sequence and analysis of the genome of the pathogenic yeast Candida orthopsilosis.</title>
        <authorList>
            <person name="Riccombeni A."/>
            <person name="Vidanes G."/>
            <person name="Proux-Wera E."/>
            <person name="Wolfe K.H."/>
            <person name="Butler G."/>
        </authorList>
    </citation>
    <scope>NUCLEOTIDE SEQUENCE [LARGE SCALE GENOMIC DNA]</scope>
    <source>
        <strain evidence="10 11">Co 90-125</strain>
    </source>
</reference>
<dbReference type="GO" id="GO:0005886">
    <property type="term" value="C:plasma membrane"/>
    <property type="evidence" value="ECO:0007669"/>
    <property type="project" value="UniProtKB-SubCell"/>
</dbReference>
<dbReference type="OrthoDB" id="1099at2759"/>
<feature type="transmembrane region" description="Helical" evidence="9">
    <location>
        <begin position="259"/>
        <end position="283"/>
    </location>
</feature>
<keyword evidence="3" id="KW-0813">Transport</keyword>
<dbReference type="Pfam" id="PF03595">
    <property type="entry name" value="SLAC1"/>
    <property type="match status" value="1"/>
</dbReference>
<dbReference type="InterPro" id="IPR038665">
    <property type="entry name" value="Voltage-dep_anion_channel_sf"/>
</dbReference>
<dbReference type="InterPro" id="IPR004695">
    <property type="entry name" value="SLAC1/Mae1/Ssu1/TehA"/>
</dbReference>